<organism evidence="1 2">
    <name type="scientific">Pseudomonas coronafaciens pv. porri</name>
    <dbReference type="NCBI Taxonomy" id="83964"/>
    <lineage>
        <taxon>Bacteria</taxon>
        <taxon>Pseudomonadati</taxon>
        <taxon>Pseudomonadota</taxon>
        <taxon>Gammaproteobacteria</taxon>
        <taxon>Pseudomonadales</taxon>
        <taxon>Pseudomonadaceae</taxon>
        <taxon>Pseudomonas</taxon>
        <taxon>Pseudomonas coronafaciens</taxon>
    </lineage>
</organism>
<reference evidence="1 2" key="1">
    <citation type="submission" date="2015-09" db="EMBL/GenBank/DDBJ databases">
        <title>Genome analysis of Pseudomonas syringae pv. porri LMG.</title>
        <authorList>
            <person name="Rombouts S."/>
        </authorList>
    </citation>
    <scope>NUCLEOTIDE SEQUENCE [LARGE SCALE GENOMIC DNA]</scope>
    <source>
        <strain evidence="1 2">LMG 28496</strain>
    </source>
</reference>
<proteinExistence type="predicted"/>
<dbReference type="EMBL" id="JUEU01000242">
    <property type="protein sequence ID" value="KOP54097.1"/>
    <property type="molecule type" value="Genomic_DNA"/>
</dbReference>
<gene>
    <name evidence="1" type="ORF">OX90_20150</name>
</gene>
<evidence type="ECO:0000313" key="2">
    <source>
        <dbReference type="Proteomes" id="UP000037201"/>
    </source>
</evidence>
<keyword evidence="2" id="KW-1185">Reference proteome</keyword>
<sequence>IVWYSTESFGFCAQVLPGVICRNALGLGRRCISVFVTGAMTERLELKTTVPLINLSNSTPTSGYSETVISHKAKAQALRQISDAPEMEYEFDELEDIARWIRENAAGEVVVQIAAEEDTAAIGEGKTSIQAPDGYYRIPWNSRSSK</sequence>
<evidence type="ECO:0008006" key="3">
    <source>
        <dbReference type="Google" id="ProtNLM"/>
    </source>
</evidence>
<dbReference type="Proteomes" id="UP000037201">
    <property type="component" value="Unassembled WGS sequence"/>
</dbReference>
<evidence type="ECO:0000313" key="1">
    <source>
        <dbReference type="EMBL" id="KOP54097.1"/>
    </source>
</evidence>
<protein>
    <recommendedName>
        <fullName evidence="3">Integrase XerC</fullName>
    </recommendedName>
</protein>
<feature type="non-terminal residue" evidence="1">
    <location>
        <position position="1"/>
    </location>
</feature>
<comment type="caution">
    <text evidence="1">The sequence shown here is derived from an EMBL/GenBank/DDBJ whole genome shotgun (WGS) entry which is preliminary data.</text>
</comment>
<accession>A0ABR5JK72</accession>
<name>A0ABR5JK72_9PSED</name>